<dbReference type="GO" id="GO:0019899">
    <property type="term" value="F:enzyme binding"/>
    <property type="evidence" value="ECO:0007669"/>
    <property type="project" value="TreeGrafter"/>
</dbReference>
<dbReference type="Pfam" id="PF22645">
    <property type="entry name" value="GKRP_SIS_N"/>
    <property type="match status" value="2"/>
</dbReference>
<keyword evidence="1" id="KW-0119">Carbohydrate metabolism</keyword>
<dbReference type="InterPro" id="IPR005486">
    <property type="entry name" value="Glucokinase_regulatory_CS"/>
</dbReference>
<dbReference type="SUPFAM" id="SSF53697">
    <property type="entry name" value="SIS domain"/>
    <property type="match status" value="2"/>
</dbReference>
<keyword evidence="2" id="KW-0175">Coiled coil</keyword>
<dbReference type="GO" id="GO:0005829">
    <property type="term" value="C:cytosol"/>
    <property type="evidence" value="ECO:0007669"/>
    <property type="project" value="TreeGrafter"/>
</dbReference>
<dbReference type="Pfam" id="PF22198">
    <property type="entry name" value="GKRP_SIS_2"/>
    <property type="match status" value="1"/>
</dbReference>
<organism evidence="5 6">
    <name type="scientific">Anaeramoeba flamelloides</name>
    <dbReference type="NCBI Taxonomy" id="1746091"/>
    <lineage>
        <taxon>Eukaryota</taxon>
        <taxon>Metamonada</taxon>
        <taxon>Anaeramoebidae</taxon>
        <taxon>Anaeramoeba</taxon>
    </lineage>
</organism>
<dbReference type="PROSITE" id="PS01272">
    <property type="entry name" value="GCKR"/>
    <property type="match status" value="1"/>
</dbReference>
<dbReference type="Gene3D" id="3.40.50.10490">
    <property type="entry name" value="Glucose-6-phosphate isomerase like protein, domain 1"/>
    <property type="match status" value="2"/>
</dbReference>
<dbReference type="Proteomes" id="UP001146793">
    <property type="component" value="Unassembled WGS sequence"/>
</dbReference>
<dbReference type="InterPro" id="IPR040190">
    <property type="entry name" value="MURQ/GCKR"/>
</dbReference>
<dbReference type="InterPro" id="IPR046348">
    <property type="entry name" value="SIS_dom_sf"/>
</dbReference>
<dbReference type="GO" id="GO:0030246">
    <property type="term" value="F:carbohydrate binding"/>
    <property type="evidence" value="ECO:0007669"/>
    <property type="project" value="TreeGrafter"/>
</dbReference>
<evidence type="ECO:0000256" key="1">
    <source>
        <dbReference type="ARBA" id="ARBA00023277"/>
    </source>
</evidence>
<dbReference type="Gene3D" id="1.10.8.1080">
    <property type="match status" value="1"/>
</dbReference>
<gene>
    <name evidence="5" type="ORF">M0812_26271</name>
</gene>
<feature type="domain" description="Glucokinase regulatory protein second SIS" evidence="3">
    <location>
        <begin position="339"/>
        <end position="450"/>
    </location>
</feature>
<dbReference type="GO" id="GO:0004857">
    <property type="term" value="F:enzyme inhibitor activity"/>
    <property type="evidence" value="ECO:0007669"/>
    <property type="project" value="TreeGrafter"/>
</dbReference>
<feature type="coiled-coil region" evidence="2">
    <location>
        <begin position="98"/>
        <end position="128"/>
    </location>
</feature>
<name>A0AAV7YA70_9EUKA</name>
<dbReference type="InterPro" id="IPR001347">
    <property type="entry name" value="SIS_dom"/>
</dbReference>
<protein>
    <submittedName>
        <fullName evidence="5">Glucokinase regulatory protein</fullName>
    </submittedName>
</protein>
<evidence type="ECO:0000313" key="6">
    <source>
        <dbReference type="Proteomes" id="UP001146793"/>
    </source>
</evidence>
<reference evidence="5" key="1">
    <citation type="submission" date="2022-08" db="EMBL/GenBank/DDBJ databases">
        <title>Novel sulphate-reducing endosymbionts in the free-living metamonad Anaeramoeba.</title>
        <authorList>
            <person name="Jerlstrom-Hultqvist J."/>
            <person name="Cepicka I."/>
            <person name="Gallot-Lavallee L."/>
            <person name="Salas-Leiva D."/>
            <person name="Curtis B.A."/>
            <person name="Zahonova K."/>
            <person name="Pipaliya S."/>
            <person name="Dacks J."/>
            <person name="Roger A.J."/>
        </authorList>
    </citation>
    <scope>NUCLEOTIDE SEQUENCE</scope>
    <source>
        <strain evidence="5">Busselton2</strain>
    </source>
</reference>
<dbReference type="AlphaFoldDB" id="A0AAV7YA70"/>
<dbReference type="PANTHER" id="PTHR10088">
    <property type="entry name" value="GLUCOKINASE REGULATORY PROTEIN"/>
    <property type="match status" value="1"/>
</dbReference>
<dbReference type="PANTHER" id="PTHR10088:SF4">
    <property type="entry name" value="GLUCOKINASE REGULATORY PROTEIN"/>
    <property type="match status" value="1"/>
</dbReference>
<dbReference type="Pfam" id="PF20741">
    <property type="entry name" value="GKRP-like_C"/>
    <property type="match status" value="1"/>
</dbReference>
<feature type="domain" description="SIS" evidence="4">
    <location>
        <begin position="123"/>
        <end position="190"/>
    </location>
</feature>
<evidence type="ECO:0000256" key="2">
    <source>
        <dbReference type="SAM" id="Coils"/>
    </source>
</evidence>
<dbReference type="GO" id="GO:0005654">
    <property type="term" value="C:nucleoplasm"/>
    <property type="evidence" value="ECO:0007669"/>
    <property type="project" value="TreeGrafter"/>
</dbReference>
<comment type="caution">
    <text evidence="5">The sequence shown here is derived from an EMBL/GenBank/DDBJ whole genome shotgun (WGS) entry which is preliminary data.</text>
</comment>
<dbReference type="InterPro" id="IPR054017">
    <property type="entry name" value="GKRP_SIS_2"/>
</dbReference>
<dbReference type="GO" id="GO:0070095">
    <property type="term" value="F:fructose-6-phosphate binding"/>
    <property type="evidence" value="ECO:0007669"/>
    <property type="project" value="TreeGrafter"/>
</dbReference>
<dbReference type="GO" id="GO:0042593">
    <property type="term" value="P:glucose homeostasis"/>
    <property type="evidence" value="ECO:0007669"/>
    <property type="project" value="TreeGrafter"/>
</dbReference>
<evidence type="ECO:0000259" key="3">
    <source>
        <dbReference type="Pfam" id="PF22198"/>
    </source>
</evidence>
<evidence type="ECO:0000259" key="4">
    <source>
        <dbReference type="Pfam" id="PF22645"/>
    </source>
</evidence>
<dbReference type="EMBL" id="JANTQA010000063">
    <property type="protein sequence ID" value="KAJ3426703.1"/>
    <property type="molecule type" value="Genomic_DNA"/>
</dbReference>
<accession>A0AAV7YA70</accession>
<sequence>MTTVPRITELPNTLTQEIDTYNCLEITRSLRATDSQIFNGYLNYESLYDKRIIDTLGSLVDEVSSILSSNNEGLVVLSGCGTSGRLAYFVSRNFNCMISKLRKRNKKQKQKEEKQKEEEEEEEEKDKDFFKYLISGGDSALLKSREGQEDNPQLGVKDLKEITKNAKKVLYIGITCGMSAPYVAGQLLYCSKNENTTPVLMGFNPVSMSRNTKIEGWDYSFKEALSQVQQNCQNLHILNPICGPEPVTGSTRMKSGSITKILLDTLFTAAICKAYNLTPSLNVNHNLMPKMNDLEGNSNKEICLKILLQFESVFRGTYLQSNDLHKVIHLAELALQKDPKNGEKGHVYYIGESNAGIIGLIDASECPPTFGASPESIRCFMPFGWKRMNNQEGDMEQIYPNNPFMKNSLQEFKKSFLPILQSNDLLIFLGINDQFQKGEIAEFLTQVQKYRIENQLEFKIAGILCYSSTKFPKLIENEQFKWGDDLLLKFAFPSLDMIDNYKTLSYSDFSFKLIVNAITTGAHIRIGTVFRNRMINLKVSNNKLFFRAINIIQQLSNVSFENAKIALLRAIYNLENKKQLEEKQLFDTPVSNHLKVAIQKEKVVPTAIVLSIRPKMPVGQAIELLENERIIRNAIEKLLK</sequence>
<dbReference type="GO" id="GO:1901135">
    <property type="term" value="P:carbohydrate derivative metabolic process"/>
    <property type="evidence" value="ECO:0007669"/>
    <property type="project" value="InterPro"/>
</dbReference>
<feature type="domain" description="SIS" evidence="4">
    <location>
        <begin position="59"/>
        <end position="106"/>
    </location>
</feature>
<dbReference type="GO" id="GO:0009750">
    <property type="term" value="P:response to fructose"/>
    <property type="evidence" value="ECO:0007669"/>
    <property type="project" value="TreeGrafter"/>
</dbReference>
<proteinExistence type="predicted"/>
<evidence type="ECO:0000313" key="5">
    <source>
        <dbReference type="EMBL" id="KAJ3426703.1"/>
    </source>
</evidence>
<dbReference type="Gene3D" id="3.40.50.12620">
    <property type="match status" value="1"/>
</dbReference>